<evidence type="ECO:0000256" key="4">
    <source>
        <dbReference type="ARBA" id="ARBA00022801"/>
    </source>
</evidence>
<keyword evidence="7" id="KW-0961">Cell wall biogenesis/degradation</keyword>
<sequence>MTTPYAQFRLDPDPRDKSFLRGTVHHVLTSLSSDTITALPQPHTARDVPPPTNRWFSGLAFAEPRAVFPMPYSYQQTTAGFTFGLPKVVSSRHSVSGSAVADIDVNVGARSHRIASFDLASVTIEFLNEIGRVLGRATLAEGVPYISYEAEVPHELALSVPFAMSYENLATYSVSGRDYGMVTSGKYTSRAIKLKTGDFVSLIALPNIVDEALSRKSVLHKLATCASYPVQRTEVTATHGPDQVHTTIRYVAKDNGPVAVVRMPHHGPSSEPSVGQYSTVSGTVSLHLEKMFSWSTPAVEPAAEPDLSGLDARQLATLSAQVTLDLQEPPRAPLDTYYAGKALLRDVNLLGLAEQLEVAGAPEFRAELEERFLVWMDPQGVDRQDDRFFVHEPQWCGVVGMQASFGADQFNDHHIQNGYFLYVGALLAKSNPQFLERAQLVIDALAWDVAAPIENSWVPMLRVFDPYKGHSWSSGLADTDDGNKQETSAEAINCWNGLALWSQVTKNPAFEAVARWMLALEVQSSLAYWTNVNLDDPVMRGYQHCVIPQVWGGKHEYATWFSADPPAMLGAIILPFTGVSTYLAADVERITANLESVIGYFNDYDVYHGDYLLMYSSLRGASYAQEAQRAAVDYPQDLIDDANSRSYLLAWAMVHSQ</sequence>
<dbReference type="GO" id="GO:0042973">
    <property type="term" value="F:glucan endo-1,3-beta-D-glucosidase activity"/>
    <property type="evidence" value="ECO:0007669"/>
    <property type="project" value="UniProtKB-EC"/>
</dbReference>
<name>A0AAU7DTT6_9MICO</name>
<accession>A0AAU7DTT6</accession>
<proteinExistence type="inferred from homology"/>
<dbReference type="PROSITE" id="PS52008">
    <property type="entry name" value="GH81"/>
    <property type="match status" value="1"/>
</dbReference>
<keyword evidence="5" id="KW-0119">Carbohydrate metabolism</keyword>
<dbReference type="InterPro" id="IPR040720">
    <property type="entry name" value="GH81_C"/>
</dbReference>
<gene>
    <name evidence="10" type="ORF">V5R04_11600</name>
</gene>
<evidence type="ECO:0000256" key="5">
    <source>
        <dbReference type="ARBA" id="ARBA00023277"/>
    </source>
</evidence>
<protein>
    <recommendedName>
        <fullName evidence="3">glucan endo-1,3-beta-D-glucosidase</fullName>
        <ecNumber evidence="3">3.2.1.39</ecNumber>
    </recommendedName>
</protein>
<dbReference type="GO" id="GO:0000272">
    <property type="term" value="P:polysaccharide catabolic process"/>
    <property type="evidence" value="ECO:0007669"/>
    <property type="project" value="UniProtKB-KW"/>
</dbReference>
<comment type="similarity">
    <text evidence="2">Belongs to the glycosyl hydrolase 81 family.</text>
</comment>
<dbReference type="Pfam" id="PF17652">
    <property type="entry name" value="Glyco_hydro81C"/>
    <property type="match status" value="1"/>
</dbReference>
<keyword evidence="4 10" id="KW-0378">Hydrolase</keyword>
<evidence type="ECO:0000256" key="6">
    <source>
        <dbReference type="ARBA" id="ARBA00023295"/>
    </source>
</evidence>
<dbReference type="EMBL" id="CP146203">
    <property type="protein sequence ID" value="XBH20861.1"/>
    <property type="molecule type" value="Genomic_DNA"/>
</dbReference>
<feature type="domain" description="Glycosyl hydrolase family 81 C-terminal" evidence="9">
    <location>
        <begin position="324"/>
        <end position="599"/>
    </location>
</feature>
<keyword evidence="8" id="KW-0624">Polysaccharide degradation</keyword>
<keyword evidence="6" id="KW-0326">Glycosidase</keyword>
<evidence type="ECO:0000256" key="7">
    <source>
        <dbReference type="ARBA" id="ARBA00023316"/>
    </source>
</evidence>
<dbReference type="AlphaFoldDB" id="A0AAU7DTT6"/>
<dbReference type="EC" id="3.2.1.39" evidence="3"/>
<evidence type="ECO:0000256" key="3">
    <source>
        <dbReference type="ARBA" id="ARBA00012780"/>
    </source>
</evidence>
<evidence type="ECO:0000259" key="9">
    <source>
        <dbReference type="Pfam" id="PF17652"/>
    </source>
</evidence>
<evidence type="ECO:0000313" key="10">
    <source>
        <dbReference type="EMBL" id="XBH20861.1"/>
    </source>
</evidence>
<evidence type="ECO:0000256" key="2">
    <source>
        <dbReference type="ARBA" id="ARBA00010730"/>
    </source>
</evidence>
<dbReference type="PANTHER" id="PTHR31983">
    <property type="entry name" value="ENDO-1,3(4)-BETA-GLUCANASE 1"/>
    <property type="match status" value="1"/>
</dbReference>
<dbReference type="PANTHER" id="PTHR31983:SF0">
    <property type="entry name" value="GLUCAN ENDO-1,3-BETA-D-GLUCOSIDASE 2"/>
    <property type="match status" value="1"/>
</dbReference>
<dbReference type="GO" id="GO:0052861">
    <property type="term" value="F:endo-1,3(4)-beta-glucanase activity"/>
    <property type="evidence" value="ECO:0007669"/>
    <property type="project" value="InterPro"/>
</dbReference>
<organism evidence="10">
    <name type="scientific">Jonesiaceae bacterium BS-20</name>
    <dbReference type="NCBI Taxonomy" id="3120821"/>
    <lineage>
        <taxon>Bacteria</taxon>
        <taxon>Bacillati</taxon>
        <taxon>Actinomycetota</taxon>
        <taxon>Actinomycetes</taxon>
        <taxon>Micrococcales</taxon>
        <taxon>Jonesiaceae</taxon>
    </lineage>
</organism>
<reference evidence="10" key="1">
    <citation type="submission" date="2024-02" db="EMBL/GenBank/DDBJ databases">
        <title>Tomenella chthoni gen. nov. sp. nov., a member of the family Jonesiaceae isolated from bat guano.</title>
        <authorList>
            <person name="Miller S.L."/>
            <person name="King J."/>
            <person name="Sankaranarayanan K."/>
            <person name="Lawson P.A."/>
        </authorList>
    </citation>
    <scope>NUCLEOTIDE SEQUENCE</scope>
    <source>
        <strain evidence="10">BS-20</strain>
    </source>
</reference>
<dbReference type="InterPro" id="IPR005200">
    <property type="entry name" value="Endo-beta-glucanase"/>
</dbReference>
<dbReference type="Gene3D" id="2.70.98.30">
    <property type="entry name" value="Golgi alpha-mannosidase II, domain 4"/>
    <property type="match status" value="1"/>
</dbReference>
<evidence type="ECO:0000256" key="1">
    <source>
        <dbReference type="ARBA" id="ARBA00000382"/>
    </source>
</evidence>
<evidence type="ECO:0000256" key="8">
    <source>
        <dbReference type="ARBA" id="ARBA00023326"/>
    </source>
</evidence>
<comment type="catalytic activity">
    <reaction evidence="1">
        <text>Hydrolysis of (1-&gt;3)-beta-D-glucosidic linkages in (1-&gt;3)-beta-D-glucans.</text>
        <dbReference type="EC" id="3.2.1.39"/>
    </reaction>
</comment>
<dbReference type="GO" id="GO:0071555">
    <property type="term" value="P:cell wall organization"/>
    <property type="evidence" value="ECO:0007669"/>
    <property type="project" value="UniProtKB-KW"/>
</dbReference>